<evidence type="ECO:0000256" key="6">
    <source>
        <dbReference type="ARBA" id="ARBA00022679"/>
    </source>
</evidence>
<dbReference type="AlphaFoldDB" id="A0A2C6Z6H7"/>
<evidence type="ECO:0000256" key="9">
    <source>
        <dbReference type="ARBA" id="ARBA00022840"/>
    </source>
</evidence>
<comment type="subcellular location">
    <subcellularLocation>
        <location evidence="2">Cell membrane</location>
        <topology evidence="2">Multi-pass membrane protein</topology>
    </subcellularLocation>
</comment>
<accession>A0A2C6Z6H7</accession>
<keyword evidence="13" id="KW-1185">Reference proteome</keyword>
<dbReference type="EMBL" id="PDNU01000031">
    <property type="protein sequence ID" value="PHK94101.1"/>
    <property type="molecule type" value="Genomic_DNA"/>
</dbReference>
<keyword evidence="10" id="KW-1133">Transmembrane helix</keyword>
<sequence length="441" mass="46830">MTASRRPRWLNSFALLILAPGALALVVLLGVSLALHGYILRGAAERGAAEVAVSRIYSTVRQIASLPPDERTGAARRNSTPDMEVEWSARTAVPDGSDLDDDLRAIVSGPPEWRAVRVRLDASGTSGNVQDVAISVQLADSTWVNARLRAVSLLSADDMAFRIAIILTAVTLLALAAFASRLVAKPMALLATRARNLPADGVLKLDGLASPTEVREVAEALEAATSRTRELLQQRSLALGALSHDLLSPLARMRLRAEDIADGHARGRMLQDVREMAEMVTDVLAYLRGGDGGEAATRISLVSLVQVVVDECAEEGALLEERDYQDSTVLAQPTALKRAIRNVLGNAIKYGRSPWVEVLRRGDEAVVAVGDSGPGVAPVDLERVFEPFFRADEARAAGEGSGLGLPTAKAIAEAHGGRLEMQSVQGIGTVVKLTLPSARAA</sequence>
<evidence type="ECO:0000256" key="5">
    <source>
        <dbReference type="ARBA" id="ARBA00022553"/>
    </source>
</evidence>
<evidence type="ECO:0000313" key="13">
    <source>
        <dbReference type="Proteomes" id="UP000223527"/>
    </source>
</evidence>
<dbReference type="GO" id="GO:0005886">
    <property type="term" value="C:plasma membrane"/>
    <property type="evidence" value="ECO:0007669"/>
    <property type="project" value="UniProtKB-SubCell"/>
</dbReference>
<keyword evidence="9" id="KW-0067">ATP-binding</keyword>
<feature type="transmembrane region" description="Helical" evidence="10">
    <location>
        <begin position="159"/>
        <end position="179"/>
    </location>
</feature>
<dbReference type="CDD" id="cd00082">
    <property type="entry name" value="HisKA"/>
    <property type="match status" value="1"/>
</dbReference>
<evidence type="ECO:0000259" key="11">
    <source>
        <dbReference type="PROSITE" id="PS50109"/>
    </source>
</evidence>
<dbReference type="SMART" id="SM00388">
    <property type="entry name" value="HisKA"/>
    <property type="match status" value="1"/>
</dbReference>
<dbReference type="Gene3D" id="3.30.565.10">
    <property type="entry name" value="Histidine kinase-like ATPase, C-terminal domain"/>
    <property type="match status" value="1"/>
</dbReference>
<dbReference type="InterPro" id="IPR036890">
    <property type="entry name" value="HATPase_C_sf"/>
</dbReference>
<dbReference type="Proteomes" id="UP000223527">
    <property type="component" value="Unassembled WGS sequence"/>
</dbReference>
<organism evidence="12 13">
    <name type="scientific">Teichococcus rhizosphaerae</name>
    <dbReference type="NCBI Taxonomy" id="1335062"/>
    <lineage>
        <taxon>Bacteria</taxon>
        <taxon>Pseudomonadati</taxon>
        <taxon>Pseudomonadota</taxon>
        <taxon>Alphaproteobacteria</taxon>
        <taxon>Acetobacterales</taxon>
        <taxon>Roseomonadaceae</taxon>
        <taxon>Roseomonas</taxon>
    </lineage>
</organism>
<dbReference type="OrthoDB" id="9815202at2"/>
<keyword evidence="6" id="KW-0808">Transferase</keyword>
<evidence type="ECO:0000256" key="10">
    <source>
        <dbReference type="SAM" id="Phobius"/>
    </source>
</evidence>
<dbReference type="EC" id="2.7.13.3" evidence="3"/>
<dbReference type="InterPro" id="IPR004358">
    <property type="entry name" value="Sig_transdc_His_kin-like_C"/>
</dbReference>
<keyword evidence="7" id="KW-0547">Nucleotide-binding</keyword>
<dbReference type="GO" id="GO:0005524">
    <property type="term" value="F:ATP binding"/>
    <property type="evidence" value="ECO:0007669"/>
    <property type="project" value="UniProtKB-KW"/>
</dbReference>
<evidence type="ECO:0000256" key="7">
    <source>
        <dbReference type="ARBA" id="ARBA00022741"/>
    </source>
</evidence>
<dbReference type="InterPro" id="IPR003661">
    <property type="entry name" value="HisK_dim/P_dom"/>
</dbReference>
<proteinExistence type="predicted"/>
<keyword evidence="4" id="KW-1003">Cell membrane</keyword>
<reference evidence="12 13" key="1">
    <citation type="submission" date="2017-10" db="EMBL/GenBank/DDBJ databases">
        <authorList>
            <person name="Banno H."/>
            <person name="Chua N.-H."/>
        </authorList>
    </citation>
    <scope>NUCLEOTIDE SEQUENCE [LARGE SCALE GENOMIC DNA]</scope>
    <source>
        <strain evidence="12 13">YW11</strain>
    </source>
</reference>
<dbReference type="InterPro" id="IPR005467">
    <property type="entry name" value="His_kinase_dom"/>
</dbReference>
<name>A0A2C6Z6H7_9PROT</name>
<gene>
    <name evidence="12" type="ORF">CR162_15160</name>
</gene>
<keyword evidence="5" id="KW-0597">Phosphoprotein</keyword>
<protein>
    <recommendedName>
        <fullName evidence="3">histidine kinase</fullName>
        <ecNumber evidence="3">2.7.13.3</ecNumber>
    </recommendedName>
</protein>
<evidence type="ECO:0000313" key="12">
    <source>
        <dbReference type="EMBL" id="PHK94101.1"/>
    </source>
</evidence>
<dbReference type="InterPro" id="IPR036097">
    <property type="entry name" value="HisK_dim/P_sf"/>
</dbReference>
<keyword evidence="10" id="KW-0472">Membrane</keyword>
<dbReference type="SUPFAM" id="SSF47384">
    <property type="entry name" value="Homodimeric domain of signal transducing histidine kinase"/>
    <property type="match status" value="1"/>
</dbReference>
<dbReference type="PANTHER" id="PTHR44936">
    <property type="entry name" value="SENSOR PROTEIN CREC"/>
    <property type="match status" value="1"/>
</dbReference>
<keyword evidence="10" id="KW-0812">Transmembrane</keyword>
<evidence type="ECO:0000256" key="2">
    <source>
        <dbReference type="ARBA" id="ARBA00004651"/>
    </source>
</evidence>
<dbReference type="Pfam" id="PF02518">
    <property type="entry name" value="HATPase_c"/>
    <property type="match status" value="1"/>
</dbReference>
<dbReference type="InterPro" id="IPR050980">
    <property type="entry name" value="2C_sensor_his_kinase"/>
</dbReference>
<dbReference type="PANTHER" id="PTHR44936:SF10">
    <property type="entry name" value="SENSOR PROTEIN RSTB"/>
    <property type="match status" value="1"/>
</dbReference>
<evidence type="ECO:0000256" key="8">
    <source>
        <dbReference type="ARBA" id="ARBA00022777"/>
    </source>
</evidence>
<dbReference type="CDD" id="cd00075">
    <property type="entry name" value="HATPase"/>
    <property type="match status" value="1"/>
</dbReference>
<comment type="catalytic activity">
    <reaction evidence="1">
        <text>ATP + protein L-histidine = ADP + protein N-phospho-L-histidine.</text>
        <dbReference type="EC" id="2.7.13.3"/>
    </reaction>
</comment>
<keyword evidence="8" id="KW-0418">Kinase</keyword>
<evidence type="ECO:0000256" key="3">
    <source>
        <dbReference type="ARBA" id="ARBA00012438"/>
    </source>
</evidence>
<dbReference type="SUPFAM" id="SSF55874">
    <property type="entry name" value="ATPase domain of HSP90 chaperone/DNA topoisomerase II/histidine kinase"/>
    <property type="match status" value="1"/>
</dbReference>
<dbReference type="Gene3D" id="1.10.287.130">
    <property type="match status" value="1"/>
</dbReference>
<comment type="caution">
    <text evidence="12">The sequence shown here is derived from an EMBL/GenBank/DDBJ whole genome shotgun (WGS) entry which is preliminary data.</text>
</comment>
<dbReference type="InterPro" id="IPR003594">
    <property type="entry name" value="HATPase_dom"/>
</dbReference>
<dbReference type="SMART" id="SM00387">
    <property type="entry name" value="HATPase_c"/>
    <property type="match status" value="1"/>
</dbReference>
<dbReference type="GO" id="GO:0000155">
    <property type="term" value="F:phosphorelay sensor kinase activity"/>
    <property type="evidence" value="ECO:0007669"/>
    <property type="project" value="InterPro"/>
</dbReference>
<dbReference type="PROSITE" id="PS50109">
    <property type="entry name" value="HIS_KIN"/>
    <property type="match status" value="1"/>
</dbReference>
<evidence type="ECO:0000256" key="1">
    <source>
        <dbReference type="ARBA" id="ARBA00000085"/>
    </source>
</evidence>
<dbReference type="PRINTS" id="PR00344">
    <property type="entry name" value="BCTRLSENSOR"/>
</dbReference>
<evidence type="ECO:0000256" key="4">
    <source>
        <dbReference type="ARBA" id="ARBA00022475"/>
    </source>
</evidence>
<feature type="domain" description="Histidine kinase" evidence="11">
    <location>
        <begin position="241"/>
        <end position="439"/>
    </location>
</feature>
<dbReference type="RefSeq" id="WP_099096374.1">
    <property type="nucleotide sequence ID" value="NZ_PDNU01000031.1"/>
</dbReference>